<reference evidence="1" key="1">
    <citation type="submission" date="2021-04" db="EMBL/GenBank/DDBJ databases">
        <title>Genome based classification of Actinospica acidithermotolerans sp. nov., an actinobacterium isolated from an Indonesian hot spring.</title>
        <authorList>
            <person name="Kusuma A.B."/>
            <person name="Putra K.E."/>
            <person name="Nafisah S."/>
            <person name="Loh J."/>
            <person name="Nouioui I."/>
            <person name="Goodfellow M."/>
        </authorList>
    </citation>
    <scope>NUCLEOTIDE SEQUENCE</scope>
    <source>
        <strain evidence="1">CSCA 57</strain>
    </source>
</reference>
<name>A0A941EVN2_9ACTN</name>
<dbReference type="EMBL" id="JAGSOG010000258">
    <property type="protein sequence ID" value="MBR7838111.1"/>
    <property type="molecule type" value="Genomic_DNA"/>
</dbReference>
<comment type="caution">
    <text evidence="1">The sequence shown here is derived from an EMBL/GenBank/DDBJ whole genome shotgun (WGS) entry which is preliminary data.</text>
</comment>
<evidence type="ECO:0000313" key="1">
    <source>
        <dbReference type="EMBL" id="MBR7838111.1"/>
    </source>
</evidence>
<dbReference type="AlphaFoldDB" id="A0A941EVN2"/>
<sequence>MGAKTVPTDGDVGRLHRWFAVELNNGTWDLIDGGLSEKSPVEERERALYGAYASTYHWLQVGNVDNHGRGEYVIATVACVVGLLDVAQAHAARCEELMASEPAAFEDWDRAFAAELRARIAA</sequence>
<feature type="non-terminal residue" evidence="1">
    <location>
        <position position="122"/>
    </location>
</feature>
<gene>
    <name evidence="1" type="ORF">KDL01_32865</name>
</gene>
<organism evidence="1 2">
    <name type="scientific">Actinospica durhamensis</name>
    <dbReference type="NCBI Taxonomy" id="1508375"/>
    <lineage>
        <taxon>Bacteria</taxon>
        <taxon>Bacillati</taxon>
        <taxon>Actinomycetota</taxon>
        <taxon>Actinomycetes</taxon>
        <taxon>Catenulisporales</taxon>
        <taxon>Actinospicaceae</taxon>
        <taxon>Actinospica</taxon>
    </lineage>
</organism>
<proteinExistence type="predicted"/>
<keyword evidence="2" id="KW-1185">Reference proteome</keyword>
<evidence type="ECO:0000313" key="2">
    <source>
        <dbReference type="Proteomes" id="UP000675781"/>
    </source>
</evidence>
<accession>A0A941EVN2</accession>
<protein>
    <submittedName>
        <fullName evidence="1">Uncharacterized protein</fullName>
    </submittedName>
</protein>
<dbReference type="Proteomes" id="UP000675781">
    <property type="component" value="Unassembled WGS sequence"/>
</dbReference>